<evidence type="ECO:0000313" key="1">
    <source>
        <dbReference type="EMBL" id="OAQ20784.1"/>
    </source>
</evidence>
<protein>
    <recommendedName>
        <fullName evidence="3">Deoxyhypusine synthase</fullName>
    </recommendedName>
</protein>
<organism evidence="1 2">
    <name type="scientific">Thermosulfurimonas dismutans</name>
    <dbReference type="NCBI Taxonomy" id="999894"/>
    <lineage>
        <taxon>Bacteria</taxon>
        <taxon>Pseudomonadati</taxon>
        <taxon>Thermodesulfobacteriota</taxon>
        <taxon>Thermodesulfobacteria</taxon>
        <taxon>Thermodesulfobacteriales</taxon>
        <taxon>Thermodesulfobacteriaceae</taxon>
        <taxon>Thermosulfurimonas</taxon>
    </lineage>
</organism>
<keyword evidence="2" id="KW-1185">Reference proteome</keyword>
<comment type="caution">
    <text evidence="1">The sequence shown here is derived from an EMBL/GenBank/DDBJ whole genome shotgun (WGS) entry which is preliminary data.</text>
</comment>
<dbReference type="Gene3D" id="3.40.50.10690">
    <property type="entry name" value="putative lor/sdh protein like domains"/>
    <property type="match status" value="1"/>
</dbReference>
<dbReference type="RefSeq" id="WP_068670084.1">
    <property type="nucleotide sequence ID" value="NZ_LWLG01000006.1"/>
</dbReference>
<evidence type="ECO:0008006" key="3">
    <source>
        <dbReference type="Google" id="ProtNLM"/>
    </source>
</evidence>
<gene>
    <name evidence="1" type="ORF">TDIS_1073</name>
</gene>
<sequence length="320" mass="34901">MGNRPEPLSFKDLKSYSLYERKSKVSLEKLGHPFQRGARFREFLESLPQELAARDLLEIAQAVVEARKAKRPFIFAFGAHVIKVGVSPFILSLMEKGIISALSTNGAAMVHDAELAMAGITSEDVAEALKDGSFGAARETGELLNEAARLGAEGPGLGRALGKLIAESDFPYKHLSLFGRAYELDLPITVHVALGTDIVHIHPSADGAAIGRASYIDFQIFSRLVSELEGGVFLLAGSTVILPEVFLKALSAVRNLGFKVEKFVTANFDFIRHYRPLTNVVHRPTLSGGKGYSITGHHEILIPLLYGALIELWEEEDAHL</sequence>
<dbReference type="Proteomes" id="UP000078390">
    <property type="component" value="Unassembled WGS sequence"/>
</dbReference>
<dbReference type="PATRIC" id="fig|999894.6.peg.1068"/>
<dbReference type="SUPFAM" id="SSF52467">
    <property type="entry name" value="DHS-like NAD/FAD-binding domain"/>
    <property type="match status" value="1"/>
</dbReference>
<name>A0A179D3X3_9BACT</name>
<reference evidence="1 2" key="1">
    <citation type="submission" date="2016-04" db="EMBL/GenBank/DDBJ databases">
        <title>Genome analysis of Thermosulfurimonas dismutans, the first thermophilic sulfur-disproportionating bacterium of the phylum Thermodesulfobacteria.</title>
        <authorList>
            <person name="Mardanov A.V."/>
            <person name="Beletsky A.V."/>
            <person name="Kadnikov V.V."/>
            <person name="Slobodkin A.I."/>
            <person name="Ravin N.V."/>
        </authorList>
    </citation>
    <scope>NUCLEOTIDE SEQUENCE [LARGE SCALE GENOMIC DNA]</scope>
    <source>
        <strain evidence="1 2">S95</strain>
    </source>
</reference>
<evidence type="ECO:0000313" key="2">
    <source>
        <dbReference type="Proteomes" id="UP000078390"/>
    </source>
</evidence>
<accession>A0A179D3X3</accession>
<dbReference type="EMBL" id="LWLG01000006">
    <property type="protein sequence ID" value="OAQ20784.1"/>
    <property type="molecule type" value="Genomic_DNA"/>
</dbReference>
<dbReference type="InterPro" id="IPR029035">
    <property type="entry name" value="DHS-like_NAD/FAD-binding_dom"/>
</dbReference>
<dbReference type="AlphaFoldDB" id="A0A179D3X3"/>
<proteinExistence type="predicted"/>
<dbReference type="OrthoDB" id="9780825at2"/>
<dbReference type="STRING" id="999894.TDIS_1073"/>